<organism evidence="2 3">
    <name type="scientific">Prunus persica</name>
    <name type="common">Peach</name>
    <name type="synonym">Amygdalus persica</name>
    <dbReference type="NCBI Taxonomy" id="3760"/>
    <lineage>
        <taxon>Eukaryota</taxon>
        <taxon>Viridiplantae</taxon>
        <taxon>Streptophyta</taxon>
        <taxon>Embryophyta</taxon>
        <taxon>Tracheophyta</taxon>
        <taxon>Spermatophyta</taxon>
        <taxon>Magnoliopsida</taxon>
        <taxon>eudicotyledons</taxon>
        <taxon>Gunneridae</taxon>
        <taxon>Pentapetalae</taxon>
        <taxon>rosids</taxon>
        <taxon>fabids</taxon>
        <taxon>Rosales</taxon>
        <taxon>Rosaceae</taxon>
        <taxon>Amygdaloideae</taxon>
        <taxon>Amygdaleae</taxon>
        <taxon>Prunus</taxon>
    </lineage>
</organism>
<evidence type="ECO:0000259" key="1">
    <source>
        <dbReference type="Pfam" id="PF12315"/>
    </source>
</evidence>
<dbReference type="Gramene" id="ONI21994">
    <property type="protein sequence ID" value="ONI21994"/>
    <property type="gene ID" value="PRUPE_2G100600"/>
</dbReference>
<feature type="domain" description="Protein DA1-like" evidence="1">
    <location>
        <begin position="116"/>
        <end position="295"/>
    </location>
</feature>
<dbReference type="Proteomes" id="UP000006882">
    <property type="component" value="Chromosome G2"/>
</dbReference>
<gene>
    <name evidence="2" type="ORF">PRUPE_2G100600</name>
</gene>
<dbReference type="EMBL" id="CM007652">
    <property type="protein sequence ID" value="ONI21994.1"/>
    <property type="molecule type" value="Genomic_DNA"/>
</dbReference>
<name>A0A251QDU0_PRUPE</name>
<evidence type="ECO:0000313" key="2">
    <source>
        <dbReference type="EMBL" id="ONI21994.1"/>
    </source>
</evidence>
<protein>
    <recommendedName>
        <fullName evidence="1">Protein DA1-like domain-containing protein</fullName>
    </recommendedName>
</protein>
<dbReference type="eggNOG" id="KOG1703">
    <property type="taxonomic scope" value="Eukaryota"/>
</dbReference>
<dbReference type="GO" id="GO:0043130">
    <property type="term" value="F:ubiquitin binding"/>
    <property type="evidence" value="ECO:0000318"/>
    <property type="project" value="GO_Central"/>
</dbReference>
<dbReference type="InterPro" id="IPR022087">
    <property type="entry name" value="DA1-like_dom"/>
</dbReference>
<dbReference type="AlphaFoldDB" id="A0A251QDU0"/>
<accession>A0A251QDU0</accession>
<keyword evidence="3" id="KW-1185">Reference proteome</keyword>
<evidence type="ECO:0000313" key="3">
    <source>
        <dbReference type="Proteomes" id="UP000006882"/>
    </source>
</evidence>
<dbReference type="Pfam" id="PF12315">
    <property type="entry name" value="DA1-like"/>
    <property type="match status" value="1"/>
</dbReference>
<dbReference type="PANTHER" id="PTHR24209">
    <property type="entry name" value="PROTEIN DA1-RELATED 2"/>
    <property type="match status" value="1"/>
</dbReference>
<sequence>MGNTCSPRVPNKPPPRFLGYNSGPNFEICHVCNRNIERWDNLRQLTFWGFKFCKMHEVDGTPRCSGCYRFQTEGQMEYVNLGDGRKLCLDCYSIAILDPSKCNRLIEKMREFYKELNLEVDKDIPILLVDKDYMDKRGAIGLTTFDHRKVWTITNWSRNGNNIQVQKAKKALTKAKVSSILLLFGMPDVIMGAILAHEMMHAWLILKGCKKLDRKVCEGICEVMAHLWLEWFCDEGKNNLDSYTTEQAEFTKILKIIHAYKMTTRVDKIYGDGFREAQRAVSTSNLHKTLQHIVRHKTLPPQIHSNSTC</sequence>
<proteinExistence type="predicted"/>
<reference evidence="2 3" key="1">
    <citation type="journal article" date="2013" name="Nat. Genet.">
        <title>The high-quality draft genome of peach (Prunus persica) identifies unique patterns of genetic diversity, domestication and genome evolution.</title>
        <authorList>
            <consortium name="International Peach Genome Initiative"/>
            <person name="Verde I."/>
            <person name="Abbott A.G."/>
            <person name="Scalabrin S."/>
            <person name="Jung S."/>
            <person name="Shu S."/>
            <person name="Marroni F."/>
            <person name="Zhebentyayeva T."/>
            <person name="Dettori M.T."/>
            <person name="Grimwood J."/>
            <person name="Cattonaro F."/>
            <person name="Zuccolo A."/>
            <person name="Rossini L."/>
            <person name="Jenkins J."/>
            <person name="Vendramin E."/>
            <person name="Meisel L.A."/>
            <person name="Decroocq V."/>
            <person name="Sosinski B."/>
            <person name="Prochnik S."/>
            <person name="Mitros T."/>
            <person name="Policriti A."/>
            <person name="Cipriani G."/>
            <person name="Dondini L."/>
            <person name="Ficklin S."/>
            <person name="Goodstein D.M."/>
            <person name="Xuan P."/>
            <person name="Del Fabbro C."/>
            <person name="Aramini V."/>
            <person name="Copetti D."/>
            <person name="Gonzalez S."/>
            <person name="Horner D.S."/>
            <person name="Falchi R."/>
            <person name="Lucas S."/>
            <person name="Mica E."/>
            <person name="Maldonado J."/>
            <person name="Lazzari B."/>
            <person name="Bielenberg D."/>
            <person name="Pirona R."/>
            <person name="Miculan M."/>
            <person name="Barakat A."/>
            <person name="Testolin R."/>
            <person name="Stella A."/>
            <person name="Tartarini S."/>
            <person name="Tonutti P."/>
            <person name="Arus P."/>
            <person name="Orellana A."/>
            <person name="Wells C."/>
            <person name="Main D."/>
            <person name="Vizzotto G."/>
            <person name="Silva H."/>
            <person name="Salamini F."/>
            <person name="Schmutz J."/>
            <person name="Morgante M."/>
            <person name="Rokhsar D.S."/>
        </authorList>
    </citation>
    <scope>NUCLEOTIDE SEQUENCE [LARGE SCALE GENOMIC DNA]</scope>
    <source>
        <strain evidence="3">cv. Nemared</strain>
    </source>
</reference>
<dbReference type="InterPro" id="IPR045218">
    <property type="entry name" value="DA1-like"/>
</dbReference>
<dbReference type="PANTHER" id="PTHR24209:SF31">
    <property type="entry name" value="PROTEIN DA1-LIKE ISOFORM X1"/>
    <property type="match status" value="1"/>
</dbReference>